<feature type="region of interest" description="Disordered" evidence="4">
    <location>
        <begin position="260"/>
        <end position="279"/>
    </location>
</feature>
<keyword evidence="6" id="KW-1185">Reference proteome</keyword>
<name>A0AAP0RU93_LIQFO</name>
<dbReference type="GO" id="GO:0009904">
    <property type="term" value="P:chloroplast accumulation movement"/>
    <property type="evidence" value="ECO:0007669"/>
    <property type="project" value="TreeGrafter"/>
</dbReference>
<dbReference type="PANTHER" id="PTHR32054">
    <property type="entry name" value="HEAVY CHAIN, PUTATIVE, EXPRESSED-RELATED-RELATED"/>
    <property type="match status" value="1"/>
</dbReference>
<evidence type="ECO:0000313" key="5">
    <source>
        <dbReference type="EMBL" id="KAK9284865.1"/>
    </source>
</evidence>
<feature type="region of interest" description="Disordered" evidence="4">
    <location>
        <begin position="1"/>
        <end position="21"/>
    </location>
</feature>
<comment type="caution">
    <text evidence="5">The sequence shown here is derived from an EMBL/GenBank/DDBJ whole genome shotgun (WGS) entry which is preliminary data.</text>
</comment>
<dbReference type="PANTHER" id="PTHR32054:SF70">
    <property type="entry name" value="OS07G0620100 PROTEIN"/>
    <property type="match status" value="1"/>
</dbReference>
<evidence type="ECO:0000256" key="3">
    <source>
        <dbReference type="SAM" id="Coils"/>
    </source>
</evidence>
<gene>
    <name evidence="5" type="ORF">L1049_024045</name>
</gene>
<reference evidence="5 6" key="1">
    <citation type="journal article" date="2024" name="Plant J.">
        <title>Genome sequences and population genomics reveal climatic adaptation and genomic divergence between two closely related sweetgum species.</title>
        <authorList>
            <person name="Xu W.Q."/>
            <person name="Ren C.Q."/>
            <person name="Zhang X.Y."/>
            <person name="Comes H.P."/>
            <person name="Liu X.H."/>
            <person name="Li Y.G."/>
            <person name="Kettle C.J."/>
            <person name="Jalonen R."/>
            <person name="Gaisberger H."/>
            <person name="Ma Y.Z."/>
            <person name="Qiu Y.X."/>
        </authorList>
    </citation>
    <scope>NUCLEOTIDE SEQUENCE [LARGE SCALE GENOMIC DNA]</scope>
    <source>
        <strain evidence="5">Hangzhou</strain>
    </source>
</reference>
<evidence type="ECO:0000256" key="1">
    <source>
        <dbReference type="ARBA" id="ARBA00005485"/>
    </source>
</evidence>
<feature type="coiled-coil region" evidence="3">
    <location>
        <begin position="83"/>
        <end position="138"/>
    </location>
</feature>
<feature type="region of interest" description="Disordered" evidence="4">
    <location>
        <begin position="289"/>
        <end position="318"/>
    </location>
</feature>
<dbReference type="Pfam" id="PF05701">
    <property type="entry name" value="WEMBL"/>
    <property type="match status" value="1"/>
</dbReference>
<accession>A0AAP0RU93</accession>
<evidence type="ECO:0000313" key="6">
    <source>
        <dbReference type="Proteomes" id="UP001415857"/>
    </source>
</evidence>
<evidence type="ECO:0000256" key="4">
    <source>
        <dbReference type="SAM" id="MobiDB-lite"/>
    </source>
</evidence>
<proteinExistence type="inferred from homology"/>
<dbReference type="GO" id="GO:0005829">
    <property type="term" value="C:cytosol"/>
    <property type="evidence" value="ECO:0007669"/>
    <property type="project" value="TreeGrafter"/>
</dbReference>
<dbReference type="InterPro" id="IPR008545">
    <property type="entry name" value="Web"/>
</dbReference>
<sequence>MESYDEARRESHLYKAREPEESCNNELAAKIAELTKTKEELKRAKDNSTQSWLDSRPLIDELEKLQSALASAQNRFSMSNIVISELETQLETTNTSIKSKKEEELKARNMIDEMSQALDQTREEMDRVKMEMDEERRARLKLKQVLRIRRQTLRTLLLTIRAIRLESEAFGASEAEALRHINRSEMDNTTVQLTQEEYYVLTRKAKEETSLADWRLSVSMEQRLVAEASRDTAFERFKELYSGSKSRKRVIMKEEKVIGDGNTTRDAEKDSRVRERDHVNSRRIAYPKARANSVAESNQRDPRQKLRRSKTNKDKRLITKKKPSILYQIKSFLVRKIARLFG</sequence>
<keyword evidence="2 3" id="KW-0175">Coiled coil</keyword>
<dbReference type="EMBL" id="JBBPBK010000005">
    <property type="protein sequence ID" value="KAK9284865.1"/>
    <property type="molecule type" value="Genomic_DNA"/>
</dbReference>
<feature type="coiled-coil region" evidence="3">
    <location>
        <begin position="24"/>
        <end position="51"/>
    </location>
</feature>
<comment type="similarity">
    <text evidence="1">Belongs to the WEB family.</text>
</comment>
<dbReference type="GO" id="GO:0009903">
    <property type="term" value="P:chloroplast avoidance movement"/>
    <property type="evidence" value="ECO:0007669"/>
    <property type="project" value="TreeGrafter"/>
</dbReference>
<organism evidence="5 6">
    <name type="scientific">Liquidambar formosana</name>
    <name type="common">Formosan gum</name>
    <dbReference type="NCBI Taxonomy" id="63359"/>
    <lineage>
        <taxon>Eukaryota</taxon>
        <taxon>Viridiplantae</taxon>
        <taxon>Streptophyta</taxon>
        <taxon>Embryophyta</taxon>
        <taxon>Tracheophyta</taxon>
        <taxon>Spermatophyta</taxon>
        <taxon>Magnoliopsida</taxon>
        <taxon>eudicotyledons</taxon>
        <taxon>Gunneridae</taxon>
        <taxon>Pentapetalae</taxon>
        <taxon>Saxifragales</taxon>
        <taxon>Altingiaceae</taxon>
        <taxon>Liquidambar</taxon>
    </lineage>
</organism>
<dbReference type="Proteomes" id="UP001415857">
    <property type="component" value="Unassembled WGS sequence"/>
</dbReference>
<feature type="compositionally biased region" description="Basic and acidic residues" evidence="4">
    <location>
        <begin position="1"/>
        <end position="20"/>
    </location>
</feature>
<dbReference type="AlphaFoldDB" id="A0AAP0RU93"/>
<protein>
    <submittedName>
        <fullName evidence="5">Uncharacterized protein</fullName>
    </submittedName>
</protein>
<evidence type="ECO:0000256" key="2">
    <source>
        <dbReference type="ARBA" id="ARBA00023054"/>
    </source>
</evidence>